<reference evidence="2" key="1">
    <citation type="submission" date="2020-01" db="EMBL/GenBank/DDBJ databases">
        <authorList>
            <person name="Feng Z.H.Z."/>
        </authorList>
    </citation>
    <scope>NUCLEOTIDE SEQUENCE</scope>
    <source>
        <strain evidence="2">CBS107.38</strain>
    </source>
</reference>
<accession>A0A8H7B8Y5</accession>
<feature type="compositionally biased region" description="Basic residues" evidence="1">
    <location>
        <begin position="340"/>
        <end position="358"/>
    </location>
</feature>
<dbReference type="AlphaFoldDB" id="A0A8H7B8Y5"/>
<organism evidence="2 3">
    <name type="scientific">Alternaria burnsii</name>
    <dbReference type="NCBI Taxonomy" id="1187904"/>
    <lineage>
        <taxon>Eukaryota</taxon>
        <taxon>Fungi</taxon>
        <taxon>Dikarya</taxon>
        <taxon>Ascomycota</taxon>
        <taxon>Pezizomycotina</taxon>
        <taxon>Dothideomycetes</taxon>
        <taxon>Pleosporomycetidae</taxon>
        <taxon>Pleosporales</taxon>
        <taxon>Pleosporineae</taxon>
        <taxon>Pleosporaceae</taxon>
        <taxon>Alternaria</taxon>
        <taxon>Alternaria sect. Alternaria</taxon>
    </lineage>
</organism>
<proteinExistence type="predicted"/>
<dbReference type="EMBL" id="JAAABM010000002">
    <property type="protein sequence ID" value="KAF7679814.1"/>
    <property type="molecule type" value="Genomic_DNA"/>
</dbReference>
<feature type="compositionally biased region" description="Acidic residues" evidence="1">
    <location>
        <begin position="433"/>
        <end position="443"/>
    </location>
</feature>
<gene>
    <name evidence="2" type="ORF">GT037_001465</name>
</gene>
<evidence type="ECO:0000313" key="2">
    <source>
        <dbReference type="EMBL" id="KAF7679814.1"/>
    </source>
</evidence>
<dbReference type="GeneID" id="62199690"/>
<dbReference type="RefSeq" id="XP_038789804.1">
    <property type="nucleotide sequence ID" value="XM_038926512.1"/>
</dbReference>
<feature type="compositionally biased region" description="Acidic residues" evidence="1">
    <location>
        <begin position="409"/>
        <end position="420"/>
    </location>
</feature>
<dbReference type="Proteomes" id="UP000596902">
    <property type="component" value="Unassembled WGS sequence"/>
</dbReference>
<feature type="compositionally biased region" description="Polar residues" evidence="1">
    <location>
        <begin position="31"/>
        <end position="50"/>
    </location>
</feature>
<feature type="region of interest" description="Disordered" evidence="1">
    <location>
        <begin position="1"/>
        <end position="80"/>
    </location>
</feature>
<sequence length="589" mass="66349">MTTTPIGTPAHQASIEPEMPTPQRKEKGKTPATSSSVHVFTDIASDSDSGLSEDPAPFAGRELINKPNSPNEKFAPHDTDPSKIEATFRVKMPDGSGWFTQTDIIPEQRDSADKDLYEADASVFFPDLESRKVPKKDKEKKSDVVVRWNKVAAFRWERNFKGNHEVFTPSIALRRFNARTHAYEHIHIGISKLKDIDPNDKVWKDAYNKWIDQISRRSNADYEKKKTRDHWTPGEICAMYTAINAFIHENGIDAYDTMTSADLQAITIAINAVGGKARGLDALRGQITSAHETKNHTMWYLREHARDFRLMIEGGGEVTDDERYPEHIIPLSEFPLEKRVNHRKSGRTRRTGTYKSRFRSVGTQTDDDNVYRDDVYSAAGNNNAASTSLSKRRKRAAAPASDSEKVEDVTEAEDNEEMEVEYGYGSEARWSSDNEEGNGDEADEVDVVESIPQVKKPRLAARAEELARQLLEEDSDEEVIVAFHGLNGHHEKTWTASNGANRLGNHLPHDLSNARILSCGYDKDMHYRSKANCQYLFDHAQRPVTTVTTASAANLSNNSHGIHVTVPILTYIESSRKHRSSRPSIRPMF</sequence>
<evidence type="ECO:0000313" key="3">
    <source>
        <dbReference type="Proteomes" id="UP000596902"/>
    </source>
</evidence>
<reference evidence="2" key="2">
    <citation type="submission" date="2020-08" db="EMBL/GenBank/DDBJ databases">
        <title>Draft Genome Sequence of Cumin Blight Pathogen Alternaria burnsii.</title>
        <authorList>
            <person name="Feng Z."/>
        </authorList>
    </citation>
    <scope>NUCLEOTIDE SEQUENCE</scope>
    <source>
        <strain evidence="2">CBS107.38</strain>
    </source>
</reference>
<comment type="caution">
    <text evidence="2">The sequence shown here is derived from an EMBL/GenBank/DDBJ whole genome shotgun (WGS) entry which is preliminary data.</text>
</comment>
<keyword evidence="3" id="KW-1185">Reference proteome</keyword>
<feature type="region of interest" description="Disordered" evidence="1">
    <location>
        <begin position="340"/>
        <end position="443"/>
    </location>
</feature>
<name>A0A8H7B8Y5_9PLEO</name>
<feature type="compositionally biased region" description="Low complexity" evidence="1">
    <location>
        <begin position="377"/>
        <end position="389"/>
    </location>
</feature>
<protein>
    <submittedName>
        <fullName evidence="2">Uncharacterized protein</fullName>
    </submittedName>
</protein>
<evidence type="ECO:0000256" key="1">
    <source>
        <dbReference type="SAM" id="MobiDB-lite"/>
    </source>
</evidence>